<dbReference type="Proteomes" id="UP000770661">
    <property type="component" value="Unassembled WGS sequence"/>
</dbReference>
<evidence type="ECO:0000313" key="1">
    <source>
        <dbReference type="EMBL" id="KAG0726306.1"/>
    </source>
</evidence>
<dbReference type="AlphaFoldDB" id="A0A8J4YNH9"/>
<sequence>MKGETSAEISEEILITVRRHSLEDKVVAFSADNTNTNFGGLNRAGRVNVHTKVKDSLQREAIGLGCPPHIIHNTAPTALDMVPLDVEYLLTKIFGYFHIFTVHVERLKTFCDFVGQEYYNILGRCNVRWSSMLPALERVLQMYAPLKYFFLSEEKSPVVLRKFFEDPFTELWLAFVHGNLGIFNEAIKTLEGQDRCAVESAAILRHFQAKLTARRDDNFLPVMVRVPLRDLEENGLITKETFLGKSKCFFDTAVNYLEAWVSMPTTSKTSAVSS</sequence>
<name>A0A8J4YNH9_CHIOP</name>
<protein>
    <submittedName>
        <fullName evidence="1">Uncharacterized protein</fullName>
    </submittedName>
</protein>
<reference evidence="1" key="1">
    <citation type="submission" date="2020-07" db="EMBL/GenBank/DDBJ databases">
        <title>The High-quality genome of the commercially important snow crab, Chionoecetes opilio.</title>
        <authorList>
            <person name="Jeong J.-H."/>
            <person name="Ryu S."/>
        </authorList>
    </citation>
    <scope>NUCLEOTIDE SEQUENCE</scope>
    <source>
        <strain evidence="1">MADBK_172401_WGS</strain>
        <tissue evidence="1">Digestive gland</tissue>
    </source>
</reference>
<dbReference type="InterPro" id="IPR012337">
    <property type="entry name" value="RNaseH-like_sf"/>
</dbReference>
<dbReference type="PANTHER" id="PTHR37162">
    <property type="entry name" value="HAT FAMILY DIMERISATION DOMAINCONTAINING PROTEIN-RELATED"/>
    <property type="match status" value="1"/>
</dbReference>
<keyword evidence="2" id="KW-1185">Reference proteome</keyword>
<organism evidence="1 2">
    <name type="scientific">Chionoecetes opilio</name>
    <name type="common">Atlantic snow crab</name>
    <name type="synonym">Cancer opilio</name>
    <dbReference type="NCBI Taxonomy" id="41210"/>
    <lineage>
        <taxon>Eukaryota</taxon>
        <taxon>Metazoa</taxon>
        <taxon>Ecdysozoa</taxon>
        <taxon>Arthropoda</taxon>
        <taxon>Crustacea</taxon>
        <taxon>Multicrustacea</taxon>
        <taxon>Malacostraca</taxon>
        <taxon>Eumalacostraca</taxon>
        <taxon>Eucarida</taxon>
        <taxon>Decapoda</taxon>
        <taxon>Pleocyemata</taxon>
        <taxon>Brachyura</taxon>
        <taxon>Eubrachyura</taxon>
        <taxon>Majoidea</taxon>
        <taxon>Majidae</taxon>
        <taxon>Chionoecetes</taxon>
    </lineage>
</organism>
<comment type="caution">
    <text evidence="1">The sequence shown here is derived from an EMBL/GenBank/DDBJ whole genome shotgun (WGS) entry which is preliminary data.</text>
</comment>
<gene>
    <name evidence="1" type="ORF">GWK47_036901</name>
</gene>
<dbReference type="OrthoDB" id="8065135at2759"/>
<evidence type="ECO:0000313" key="2">
    <source>
        <dbReference type="Proteomes" id="UP000770661"/>
    </source>
</evidence>
<dbReference type="EMBL" id="JACEEZ010004642">
    <property type="protein sequence ID" value="KAG0726306.1"/>
    <property type="molecule type" value="Genomic_DNA"/>
</dbReference>
<proteinExistence type="predicted"/>
<accession>A0A8J4YNH9</accession>
<dbReference type="PANTHER" id="PTHR37162:SF10">
    <property type="entry name" value="DUF4371 DOMAIN-CONTAINING PROTEIN"/>
    <property type="match status" value="1"/>
</dbReference>
<dbReference type="SUPFAM" id="SSF53098">
    <property type="entry name" value="Ribonuclease H-like"/>
    <property type="match status" value="1"/>
</dbReference>